<keyword evidence="2" id="KW-0812">Transmembrane</keyword>
<evidence type="ECO:0000313" key="4">
    <source>
        <dbReference type="Proteomes" id="UP000291469"/>
    </source>
</evidence>
<keyword evidence="4" id="KW-1185">Reference proteome</keyword>
<evidence type="ECO:0000313" key="3">
    <source>
        <dbReference type="EMBL" id="QBI21162.1"/>
    </source>
</evidence>
<keyword evidence="2" id="KW-0472">Membrane</keyword>
<feature type="transmembrane region" description="Helical" evidence="2">
    <location>
        <begin position="69"/>
        <end position="90"/>
    </location>
</feature>
<feature type="transmembrane region" description="Helical" evidence="2">
    <location>
        <begin position="97"/>
        <end position="121"/>
    </location>
</feature>
<name>A0A411YJ99_9ACTN</name>
<dbReference type="KEGG" id="erz:ER308_17345"/>
<feature type="region of interest" description="Disordered" evidence="1">
    <location>
        <begin position="1"/>
        <end position="25"/>
    </location>
</feature>
<sequence length="130" mass="13536">MSASLEAPMSSTDQPGTGTSSPVSVPAFLHDPELRVRRSWREAGRLGALIGLPAGFAPGALLLEFAPHLGAVTPALASFLAGFVGFTLLARVEHRSLVWLVTIAGAMLLSLSVVGLTAWTLTRSLTDALT</sequence>
<gene>
    <name evidence="3" type="ORF">ER308_17345</name>
</gene>
<accession>A0A411YJ99</accession>
<proteinExistence type="predicted"/>
<evidence type="ECO:0000256" key="1">
    <source>
        <dbReference type="SAM" id="MobiDB-lite"/>
    </source>
</evidence>
<dbReference type="EMBL" id="CP036402">
    <property type="protein sequence ID" value="QBI21162.1"/>
    <property type="molecule type" value="Genomic_DNA"/>
</dbReference>
<evidence type="ECO:0000256" key="2">
    <source>
        <dbReference type="SAM" id="Phobius"/>
    </source>
</evidence>
<protein>
    <submittedName>
        <fullName evidence="3">Uncharacterized protein</fullName>
    </submittedName>
</protein>
<keyword evidence="2" id="KW-1133">Transmembrane helix</keyword>
<reference evidence="3 4" key="1">
    <citation type="submission" date="2019-01" db="EMBL/GenBank/DDBJ databases">
        <title>Egibacter rhizosphaerae EGI 80759T.</title>
        <authorList>
            <person name="Chen D.-D."/>
            <person name="Tian Y."/>
            <person name="Jiao J.-Y."/>
            <person name="Zhang X.-T."/>
            <person name="Zhang Y.-G."/>
            <person name="Zhang Y."/>
            <person name="Xiao M."/>
            <person name="Shu W.-S."/>
            <person name="Li W.-J."/>
        </authorList>
    </citation>
    <scope>NUCLEOTIDE SEQUENCE [LARGE SCALE GENOMIC DNA]</scope>
    <source>
        <strain evidence="3 4">EGI 80759</strain>
    </source>
</reference>
<organism evidence="3 4">
    <name type="scientific">Egibacter rhizosphaerae</name>
    <dbReference type="NCBI Taxonomy" id="1670831"/>
    <lineage>
        <taxon>Bacteria</taxon>
        <taxon>Bacillati</taxon>
        <taxon>Actinomycetota</taxon>
        <taxon>Nitriliruptoria</taxon>
        <taxon>Egibacterales</taxon>
        <taxon>Egibacteraceae</taxon>
        <taxon>Egibacter</taxon>
    </lineage>
</organism>
<dbReference type="AlphaFoldDB" id="A0A411YJ99"/>
<feature type="compositionally biased region" description="Polar residues" evidence="1">
    <location>
        <begin position="1"/>
        <end position="23"/>
    </location>
</feature>
<feature type="transmembrane region" description="Helical" evidence="2">
    <location>
        <begin position="43"/>
        <end position="63"/>
    </location>
</feature>
<dbReference type="Proteomes" id="UP000291469">
    <property type="component" value="Chromosome"/>
</dbReference>
<dbReference type="RefSeq" id="WP_131156155.1">
    <property type="nucleotide sequence ID" value="NZ_CP036402.1"/>
</dbReference>